<dbReference type="InterPro" id="IPR029021">
    <property type="entry name" value="Prot-tyrosine_phosphatase-like"/>
</dbReference>
<evidence type="ECO:0000313" key="3">
    <source>
        <dbReference type="Proteomes" id="UP000655420"/>
    </source>
</evidence>
<proteinExistence type="predicted"/>
<dbReference type="SUPFAM" id="SSF52799">
    <property type="entry name" value="(Phosphotyrosine protein) phosphatases II"/>
    <property type="match status" value="1"/>
</dbReference>
<feature type="region of interest" description="Disordered" evidence="1">
    <location>
        <begin position="1"/>
        <end position="38"/>
    </location>
</feature>
<dbReference type="EMBL" id="JAEHHL010000008">
    <property type="protein sequence ID" value="MBK0400173.1"/>
    <property type="molecule type" value="Genomic_DNA"/>
</dbReference>
<reference evidence="2" key="1">
    <citation type="submission" date="2020-12" db="EMBL/GenBank/DDBJ databases">
        <title>Bacterial taxonomy.</title>
        <authorList>
            <person name="Pan X."/>
        </authorList>
    </citation>
    <scope>NUCLEOTIDE SEQUENCE</scope>
    <source>
        <strain evidence="2">M0105</strain>
    </source>
</reference>
<comment type="caution">
    <text evidence="2">The sequence shown here is derived from an EMBL/GenBank/DDBJ whole genome shotgun (WGS) entry which is preliminary data.</text>
</comment>
<dbReference type="Gene3D" id="3.90.190.10">
    <property type="entry name" value="Protein tyrosine phosphatase superfamily"/>
    <property type="match status" value="1"/>
</dbReference>
<evidence type="ECO:0000313" key="2">
    <source>
        <dbReference type="EMBL" id="MBK0400173.1"/>
    </source>
</evidence>
<name>A0A8J7M9F6_9RHOB</name>
<accession>A0A8J7M9F6</accession>
<evidence type="ECO:0000256" key="1">
    <source>
        <dbReference type="SAM" id="MobiDB-lite"/>
    </source>
</evidence>
<dbReference type="InterPro" id="IPR026893">
    <property type="entry name" value="Tyr/Ser_Pase_IphP-type"/>
</dbReference>
<feature type="compositionally biased region" description="Basic and acidic residues" evidence="1">
    <location>
        <begin position="1"/>
        <end position="10"/>
    </location>
</feature>
<dbReference type="GO" id="GO:0004721">
    <property type="term" value="F:phosphoprotein phosphatase activity"/>
    <property type="evidence" value="ECO:0007669"/>
    <property type="project" value="InterPro"/>
</dbReference>
<dbReference type="Pfam" id="PF13350">
    <property type="entry name" value="Y_phosphatase3"/>
    <property type="match status" value="1"/>
</dbReference>
<dbReference type="AlphaFoldDB" id="A0A8J7M9F6"/>
<organism evidence="2 3">
    <name type="scientific">Thermohalobaculum xanthum</name>
    <dbReference type="NCBI Taxonomy" id="2753746"/>
    <lineage>
        <taxon>Bacteria</taxon>
        <taxon>Pseudomonadati</taxon>
        <taxon>Pseudomonadota</taxon>
        <taxon>Alphaproteobacteria</taxon>
        <taxon>Rhodobacterales</taxon>
        <taxon>Paracoccaceae</taxon>
        <taxon>Thermohalobaculum</taxon>
    </lineage>
</organism>
<sequence>MRETASRPDDDAQASPSDRDPAHAAKAGPAEPPAPELDGWYLKHRDRIERWQRPLTTPRDRLSAWANMLLVDHGFLRLVYSNTFRVTPQLWRSAQPAPHNLRRFKAAGGRTVVTLRGGLTFGSLPLEREACEKLGLDFRSFTLRSRGLPSRDELAAIDRLFAEVERPVLLHCKSGADRAGFAAALWLMLVEDAPVEVACRQLSLRYGHVRQSKTGVLDAFFDAYAREGASQGRSLRDWIATDYDPARITREFHAQGWASLLVDRILNRE</sequence>
<gene>
    <name evidence="2" type="ORF">H0I76_13325</name>
</gene>
<protein>
    <submittedName>
        <fullName evidence="2">Tyrosine-protein phosphatase</fullName>
    </submittedName>
</protein>
<dbReference type="RefSeq" id="WP_200610622.1">
    <property type="nucleotide sequence ID" value="NZ_JAEHHL010000008.1"/>
</dbReference>
<dbReference type="Proteomes" id="UP000655420">
    <property type="component" value="Unassembled WGS sequence"/>
</dbReference>
<keyword evidence="3" id="KW-1185">Reference proteome</keyword>